<comment type="caution">
    <text evidence="1">The sequence shown here is derived from an EMBL/GenBank/DDBJ whole genome shotgun (WGS) entry which is preliminary data.</text>
</comment>
<protein>
    <recommendedName>
        <fullName evidence="3">PPM-type phosphatase domain-containing protein</fullName>
    </recommendedName>
</protein>
<reference evidence="1" key="2">
    <citation type="journal article" date="2020" name="Microorganisms">
        <title>Osmotic Adaptation and Compatible Solute Biosynthesis of Phototrophic Bacteria as Revealed from Genome Analyses.</title>
        <authorList>
            <person name="Imhoff J.F."/>
            <person name="Rahn T."/>
            <person name="Kunzel S."/>
            <person name="Keller A."/>
            <person name="Neulinger S.C."/>
        </authorList>
    </citation>
    <scope>NUCLEOTIDE SEQUENCE</scope>
    <source>
        <strain evidence="1">LMG 28126</strain>
    </source>
</reference>
<dbReference type="Proteomes" id="UP000706333">
    <property type="component" value="Unassembled WGS sequence"/>
</dbReference>
<accession>A0A934TI63</accession>
<name>A0A934TI63_9RHOB</name>
<organism evidence="1 2">
    <name type="scientific">Rhodobaculum claviforme</name>
    <dbReference type="NCBI Taxonomy" id="1549854"/>
    <lineage>
        <taxon>Bacteria</taxon>
        <taxon>Pseudomonadati</taxon>
        <taxon>Pseudomonadota</taxon>
        <taxon>Alphaproteobacteria</taxon>
        <taxon>Rhodobacterales</taxon>
        <taxon>Paracoccaceae</taxon>
        <taxon>Rhodobaculum</taxon>
    </lineage>
</organism>
<dbReference type="EMBL" id="NHSD01000118">
    <property type="protein sequence ID" value="MBK5926320.1"/>
    <property type="molecule type" value="Genomic_DNA"/>
</dbReference>
<evidence type="ECO:0008006" key="3">
    <source>
        <dbReference type="Google" id="ProtNLM"/>
    </source>
</evidence>
<evidence type="ECO:0000313" key="2">
    <source>
        <dbReference type="Proteomes" id="UP000706333"/>
    </source>
</evidence>
<dbReference type="RefSeq" id="WP_201156013.1">
    <property type="nucleotide sequence ID" value="NZ_NHSD01000118.1"/>
</dbReference>
<keyword evidence="2" id="KW-1185">Reference proteome</keyword>
<reference evidence="1" key="1">
    <citation type="submission" date="2017-05" db="EMBL/GenBank/DDBJ databases">
        <authorList>
            <person name="Imhoff J.F."/>
            <person name="Rahn T."/>
            <person name="Kuenzel S."/>
            <person name="Neulinger S.C."/>
        </authorList>
    </citation>
    <scope>NUCLEOTIDE SEQUENCE</scope>
    <source>
        <strain evidence="1">LMG 28126</strain>
    </source>
</reference>
<sequence length="255" mass="26607">MIAVLERHTRSRTADGTGNADRLLVADGICAVIDGATPKPGQDPAAAARLAACIAEALRSAHAAPDAGALVAAVTGRVRAQGPWDASAAMVVCVDALRQVIRVGDGHLAIDGVAHVGTKPVDRLLAEVRSLYLRLCPAPDTDHDPGRAVIEPLLIAQAGLHNRTDLPPYGYGCIDGSDVPARFIEVWDIPPGAEVVLCSDGYPHPAATLAEAEAQLARALAADPQCVGVLKGTKGLRPGQVSFDDRSYLRMRISD</sequence>
<dbReference type="AlphaFoldDB" id="A0A934TI63"/>
<evidence type="ECO:0000313" key="1">
    <source>
        <dbReference type="EMBL" id="MBK5926320.1"/>
    </source>
</evidence>
<gene>
    <name evidence="1" type="ORF">CCR87_02945</name>
</gene>
<proteinExistence type="predicted"/>